<evidence type="ECO:0000313" key="2">
    <source>
        <dbReference type="EMBL" id="KAK8036687.1"/>
    </source>
</evidence>
<keyword evidence="3" id="KW-1185">Reference proteome</keyword>
<evidence type="ECO:0000313" key="3">
    <source>
        <dbReference type="Proteomes" id="UP001444661"/>
    </source>
</evidence>
<proteinExistence type="predicted"/>
<protein>
    <recommendedName>
        <fullName evidence="1">F-box domain-containing protein</fullName>
    </recommendedName>
</protein>
<evidence type="ECO:0000259" key="1">
    <source>
        <dbReference type="PROSITE" id="PS50181"/>
    </source>
</evidence>
<feature type="domain" description="F-box" evidence="1">
    <location>
        <begin position="1"/>
        <end position="46"/>
    </location>
</feature>
<dbReference type="InterPro" id="IPR001810">
    <property type="entry name" value="F-box_dom"/>
</dbReference>
<accession>A0ABR1SQW1</accession>
<name>A0ABR1SQW1_9PEZI</name>
<reference evidence="2 3" key="1">
    <citation type="submission" date="2023-01" db="EMBL/GenBank/DDBJ databases">
        <title>Analysis of 21 Apiospora genomes using comparative genomics revels a genus with tremendous synthesis potential of carbohydrate active enzymes and secondary metabolites.</title>
        <authorList>
            <person name="Sorensen T."/>
        </authorList>
    </citation>
    <scope>NUCLEOTIDE SEQUENCE [LARGE SCALE GENOMIC DNA]</scope>
    <source>
        <strain evidence="2 3">CBS 33761</strain>
    </source>
</reference>
<dbReference type="EMBL" id="JAQQWK010000007">
    <property type="protein sequence ID" value="KAK8036687.1"/>
    <property type="molecule type" value="Genomic_DNA"/>
</dbReference>
<dbReference type="SUPFAM" id="SSF81383">
    <property type="entry name" value="F-box domain"/>
    <property type="match status" value="1"/>
</dbReference>
<comment type="caution">
    <text evidence="2">The sequence shown here is derived from an EMBL/GenBank/DDBJ whole genome shotgun (WGS) entry which is preliminary data.</text>
</comment>
<organism evidence="2 3">
    <name type="scientific">Apiospora rasikravindrae</name>
    <dbReference type="NCBI Taxonomy" id="990691"/>
    <lineage>
        <taxon>Eukaryota</taxon>
        <taxon>Fungi</taxon>
        <taxon>Dikarya</taxon>
        <taxon>Ascomycota</taxon>
        <taxon>Pezizomycotina</taxon>
        <taxon>Sordariomycetes</taxon>
        <taxon>Xylariomycetidae</taxon>
        <taxon>Amphisphaeriales</taxon>
        <taxon>Apiosporaceae</taxon>
        <taxon>Apiospora</taxon>
    </lineage>
</organism>
<gene>
    <name evidence="2" type="ORF">PG993_008670</name>
</gene>
<sequence length="229" mass="25527">MAWTALPPELQAMVLSRVTNRARIGSLATVCREWQVAIERKTFRSLKVAATELESFAQILNNRQPRRQSSIKVLHFHIVLPECEWPGSRARLIEQSERNQVAFADAISKLFGILHTWDASAVTQGIAHGMKLELDITFPSDPDESDDSDDSDYLKRRVRSSPLSFPSDPGRPCILKAVPVVTKFSTDRDLCLDLHHRTLATILGSCTNLKHLGLRSAAWLLSTSGDVGK</sequence>
<dbReference type="InterPro" id="IPR036047">
    <property type="entry name" value="F-box-like_dom_sf"/>
</dbReference>
<dbReference type="Proteomes" id="UP001444661">
    <property type="component" value="Unassembled WGS sequence"/>
</dbReference>
<dbReference type="PROSITE" id="PS50181">
    <property type="entry name" value="FBOX"/>
    <property type="match status" value="1"/>
</dbReference>